<keyword evidence="1" id="KW-0812">Transmembrane</keyword>
<keyword evidence="3" id="KW-1185">Reference proteome</keyword>
<comment type="caution">
    <text evidence="2">The sequence shown here is derived from an EMBL/GenBank/DDBJ whole genome shotgun (WGS) entry which is preliminary data.</text>
</comment>
<dbReference type="RefSeq" id="WP_156379012.1">
    <property type="nucleotide sequence ID" value="NZ_CP049250.1"/>
</dbReference>
<dbReference type="EMBL" id="JACIEC010000001">
    <property type="protein sequence ID" value="MBB4142798.1"/>
    <property type="molecule type" value="Genomic_DNA"/>
</dbReference>
<sequence>MAKLHAMGIEEKAPAGLLGRSLTALLLSYALVLQLFIGAYFQQSMVVQALNGDFTICSTHLGSAAGEDPAGSEGKAQCLALCQLACGIAPGLASFLRILPPHEPTAQTIVWQAQAETPLSAKPFHAPHARGPPQLS</sequence>
<evidence type="ECO:0000256" key="1">
    <source>
        <dbReference type="SAM" id="Phobius"/>
    </source>
</evidence>
<dbReference type="AlphaFoldDB" id="A0A7W6PPS3"/>
<proteinExistence type="predicted"/>
<reference evidence="2 3" key="1">
    <citation type="submission" date="2020-08" db="EMBL/GenBank/DDBJ databases">
        <title>Genomic Encyclopedia of Type Strains, Phase IV (KMG-IV): sequencing the most valuable type-strain genomes for metagenomic binning, comparative biology and taxonomic classification.</title>
        <authorList>
            <person name="Goeker M."/>
        </authorList>
    </citation>
    <scope>NUCLEOTIDE SEQUENCE [LARGE SCALE GENOMIC DNA]</scope>
    <source>
        <strain evidence="2 3">DSM 29514</strain>
    </source>
</reference>
<keyword evidence="1" id="KW-1133">Transmembrane helix</keyword>
<name>A0A7W6PPS3_9HYPH</name>
<evidence type="ECO:0000313" key="3">
    <source>
        <dbReference type="Proteomes" id="UP000519897"/>
    </source>
</evidence>
<feature type="transmembrane region" description="Helical" evidence="1">
    <location>
        <begin position="21"/>
        <end position="41"/>
    </location>
</feature>
<organism evidence="2 3">
    <name type="scientific">Rhizobium rhizoryzae</name>
    <dbReference type="NCBI Taxonomy" id="451876"/>
    <lineage>
        <taxon>Bacteria</taxon>
        <taxon>Pseudomonadati</taxon>
        <taxon>Pseudomonadota</taxon>
        <taxon>Alphaproteobacteria</taxon>
        <taxon>Hyphomicrobiales</taxon>
        <taxon>Rhizobiaceae</taxon>
        <taxon>Rhizobium/Agrobacterium group</taxon>
        <taxon>Rhizobium</taxon>
    </lineage>
</organism>
<gene>
    <name evidence="2" type="ORF">GGQ72_001297</name>
</gene>
<evidence type="ECO:0000313" key="2">
    <source>
        <dbReference type="EMBL" id="MBB4142798.1"/>
    </source>
</evidence>
<protein>
    <recommendedName>
        <fullName evidence="4">DUF2946 domain-containing protein</fullName>
    </recommendedName>
</protein>
<evidence type="ECO:0008006" key="4">
    <source>
        <dbReference type="Google" id="ProtNLM"/>
    </source>
</evidence>
<dbReference type="Proteomes" id="UP000519897">
    <property type="component" value="Unassembled WGS sequence"/>
</dbReference>
<keyword evidence="1" id="KW-0472">Membrane</keyword>
<accession>A0A7W6PPS3</accession>